<gene>
    <name evidence="9" type="ordered locus">Ppha_0676</name>
</gene>
<dbReference type="GO" id="GO:0009307">
    <property type="term" value="P:DNA restriction-modification system"/>
    <property type="evidence" value="ECO:0007669"/>
    <property type="project" value="UniProtKB-KW"/>
</dbReference>
<dbReference type="InterPro" id="IPR001525">
    <property type="entry name" value="C5_MeTfrase"/>
</dbReference>
<accession>B4SDY3</accession>
<evidence type="ECO:0000256" key="8">
    <source>
        <dbReference type="RuleBase" id="RU000417"/>
    </source>
</evidence>
<reference evidence="9 10" key="1">
    <citation type="submission" date="2008-06" db="EMBL/GenBank/DDBJ databases">
        <title>Complete sequence of Pelodictyon phaeoclathratiforme BU-1.</title>
        <authorList>
            <consortium name="US DOE Joint Genome Institute"/>
            <person name="Lucas S."/>
            <person name="Copeland A."/>
            <person name="Lapidus A."/>
            <person name="Glavina del Rio T."/>
            <person name="Dalin E."/>
            <person name="Tice H."/>
            <person name="Bruce D."/>
            <person name="Goodwin L."/>
            <person name="Pitluck S."/>
            <person name="Schmutz J."/>
            <person name="Larimer F."/>
            <person name="Land M."/>
            <person name="Hauser L."/>
            <person name="Kyrpides N."/>
            <person name="Mikhailova N."/>
            <person name="Liu Z."/>
            <person name="Li T."/>
            <person name="Zhao F."/>
            <person name="Overmann J."/>
            <person name="Bryant D.A."/>
            <person name="Richardson P."/>
        </authorList>
    </citation>
    <scope>NUCLEOTIDE SEQUENCE [LARGE SCALE GENOMIC DNA]</scope>
    <source>
        <strain evidence="10">DSM 5477 / BU-1</strain>
    </source>
</reference>
<comment type="catalytic activity">
    <reaction evidence="5 8">
        <text>a 2'-deoxycytidine in DNA + S-adenosyl-L-methionine = a 5-methyl-2'-deoxycytidine in DNA + S-adenosyl-L-homocysteine + H(+)</text>
        <dbReference type="Rhea" id="RHEA:13681"/>
        <dbReference type="Rhea" id="RHEA-COMP:11369"/>
        <dbReference type="Rhea" id="RHEA-COMP:11370"/>
        <dbReference type="ChEBI" id="CHEBI:15378"/>
        <dbReference type="ChEBI" id="CHEBI:57856"/>
        <dbReference type="ChEBI" id="CHEBI:59789"/>
        <dbReference type="ChEBI" id="CHEBI:85452"/>
        <dbReference type="ChEBI" id="CHEBI:85454"/>
        <dbReference type="EC" id="2.1.1.37"/>
    </reaction>
</comment>
<dbReference type="Gene3D" id="3.40.50.150">
    <property type="entry name" value="Vaccinia Virus protein VP39"/>
    <property type="match status" value="1"/>
</dbReference>
<sequence>MHINHNKGTELPVVISDEQVYHDRLAGRLNDKLSLRVIDLFAGAGGLSAGFSHFFGHHFTPVWANDFNSCAAESYNANFGHHCRVGDIVDILDNPTTIIPKADVVIGGPPCQGFSLLNKNKEGDARKQLWIPFMDVVRLSGADVFVMENVPELLSSLECREIYAMANAMGFKLVSAKLCAADYGVPQIRWRAFIVGCKFADPQAVFPPKKTHFPHKGYRQRFVESSIPYIADAQPFRTVKDAIGDLPAPQGTIVRPEAPPLDLHFGRTPTAKSLERYRSIPEEGMNRVDLKRIAPELTPDCWMRKKSGGTDLFGRLWWNKPSVTIRTEFYKPEKGRYLHPVQDRPITHREAARFQSFPDEFKFTGSKVEIAKQIGNAVPCQLAARVADCVYALLLSKQETISSHHSREPVSGEAEGLYKKIKAQEARSPQGLFV</sequence>
<dbReference type="InterPro" id="IPR018117">
    <property type="entry name" value="C5_DNA_meth_AS"/>
</dbReference>
<dbReference type="Gene3D" id="3.90.120.10">
    <property type="entry name" value="DNA Methylase, subunit A, domain 2"/>
    <property type="match status" value="1"/>
</dbReference>
<dbReference type="PROSITE" id="PS00094">
    <property type="entry name" value="C5_MTASE_1"/>
    <property type="match status" value="1"/>
</dbReference>
<organism evidence="9 10">
    <name type="scientific">Pelodictyon phaeoclathratiforme (strain DSM 5477 / BU-1)</name>
    <dbReference type="NCBI Taxonomy" id="324925"/>
    <lineage>
        <taxon>Bacteria</taxon>
        <taxon>Pseudomonadati</taxon>
        <taxon>Chlorobiota</taxon>
        <taxon>Chlorobiia</taxon>
        <taxon>Chlorobiales</taxon>
        <taxon>Chlorobiaceae</taxon>
        <taxon>Chlorobium/Pelodictyon group</taxon>
        <taxon>Pelodictyon</taxon>
    </lineage>
</organism>
<dbReference type="GO" id="GO:0032259">
    <property type="term" value="P:methylation"/>
    <property type="evidence" value="ECO:0007669"/>
    <property type="project" value="UniProtKB-KW"/>
</dbReference>
<dbReference type="REBASE" id="18529">
    <property type="entry name" value="M2.PphBUORF675P"/>
</dbReference>
<keyword evidence="1 6" id="KW-0489">Methyltransferase</keyword>
<dbReference type="GO" id="GO:0003886">
    <property type="term" value="F:DNA (cytosine-5-)-methyltransferase activity"/>
    <property type="evidence" value="ECO:0007669"/>
    <property type="project" value="UniProtKB-EC"/>
</dbReference>
<evidence type="ECO:0000256" key="4">
    <source>
        <dbReference type="ARBA" id="ARBA00022747"/>
    </source>
</evidence>
<evidence type="ECO:0000256" key="7">
    <source>
        <dbReference type="RuleBase" id="RU000416"/>
    </source>
</evidence>
<dbReference type="Proteomes" id="UP000002724">
    <property type="component" value="Chromosome"/>
</dbReference>
<dbReference type="NCBIfam" id="TIGR00675">
    <property type="entry name" value="dcm"/>
    <property type="match status" value="1"/>
</dbReference>
<dbReference type="PANTHER" id="PTHR10629:SF52">
    <property type="entry name" value="DNA (CYTOSINE-5)-METHYLTRANSFERASE 1"/>
    <property type="match status" value="1"/>
</dbReference>
<evidence type="ECO:0000256" key="3">
    <source>
        <dbReference type="ARBA" id="ARBA00022691"/>
    </source>
</evidence>
<dbReference type="EMBL" id="CP001110">
    <property type="protein sequence ID" value="ACF42974.1"/>
    <property type="molecule type" value="Genomic_DNA"/>
</dbReference>
<evidence type="ECO:0000256" key="6">
    <source>
        <dbReference type="PROSITE-ProRule" id="PRU01016"/>
    </source>
</evidence>
<dbReference type="RefSeq" id="WP_012507469.1">
    <property type="nucleotide sequence ID" value="NC_011060.1"/>
</dbReference>
<protein>
    <recommendedName>
        <fullName evidence="8">Cytosine-specific methyltransferase</fullName>
        <ecNumber evidence="8">2.1.1.37</ecNumber>
    </recommendedName>
</protein>
<evidence type="ECO:0000313" key="10">
    <source>
        <dbReference type="Proteomes" id="UP000002724"/>
    </source>
</evidence>
<feature type="active site" evidence="6">
    <location>
        <position position="111"/>
    </location>
</feature>
<evidence type="ECO:0000256" key="1">
    <source>
        <dbReference type="ARBA" id="ARBA00022603"/>
    </source>
</evidence>
<dbReference type="PRINTS" id="PR00105">
    <property type="entry name" value="C5METTRFRASE"/>
</dbReference>
<keyword evidence="4" id="KW-0680">Restriction system</keyword>
<proteinExistence type="inferred from homology"/>
<comment type="similarity">
    <text evidence="6 7">Belongs to the class I-like SAM-binding methyltransferase superfamily. C5-methyltransferase family.</text>
</comment>
<dbReference type="PANTHER" id="PTHR10629">
    <property type="entry name" value="CYTOSINE-SPECIFIC METHYLTRANSFERASE"/>
    <property type="match status" value="1"/>
</dbReference>
<dbReference type="GO" id="GO:0003677">
    <property type="term" value="F:DNA binding"/>
    <property type="evidence" value="ECO:0007669"/>
    <property type="project" value="TreeGrafter"/>
</dbReference>
<dbReference type="InterPro" id="IPR050390">
    <property type="entry name" value="C5-Methyltransferase"/>
</dbReference>
<dbReference type="KEGG" id="pph:Ppha_0676"/>
<evidence type="ECO:0000256" key="5">
    <source>
        <dbReference type="ARBA" id="ARBA00047422"/>
    </source>
</evidence>
<keyword evidence="10" id="KW-1185">Reference proteome</keyword>
<dbReference type="STRING" id="324925.Ppha_0676"/>
<dbReference type="HOGENOM" id="CLU_006958_2_2_10"/>
<dbReference type="EC" id="2.1.1.37" evidence="8"/>
<dbReference type="eggNOG" id="COG0270">
    <property type="taxonomic scope" value="Bacteria"/>
</dbReference>
<dbReference type="GO" id="GO:0044027">
    <property type="term" value="P:negative regulation of gene expression via chromosomal CpG island methylation"/>
    <property type="evidence" value="ECO:0007669"/>
    <property type="project" value="TreeGrafter"/>
</dbReference>
<keyword evidence="2 6" id="KW-0808">Transferase</keyword>
<dbReference type="AlphaFoldDB" id="B4SDY3"/>
<dbReference type="PROSITE" id="PS51679">
    <property type="entry name" value="SAM_MT_C5"/>
    <property type="match status" value="1"/>
</dbReference>
<name>B4SDY3_PELPB</name>
<evidence type="ECO:0000256" key="2">
    <source>
        <dbReference type="ARBA" id="ARBA00022679"/>
    </source>
</evidence>
<dbReference type="InterPro" id="IPR029063">
    <property type="entry name" value="SAM-dependent_MTases_sf"/>
</dbReference>
<evidence type="ECO:0000313" key="9">
    <source>
        <dbReference type="EMBL" id="ACF42974.1"/>
    </source>
</evidence>
<dbReference type="SUPFAM" id="SSF53335">
    <property type="entry name" value="S-adenosyl-L-methionine-dependent methyltransferases"/>
    <property type="match status" value="1"/>
</dbReference>
<dbReference type="Pfam" id="PF00145">
    <property type="entry name" value="DNA_methylase"/>
    <property type="match status" value="1"/>
</dbReference>
<keyword evidence="3 6" id="KW-0949">S-adenosyl-L-methionine</keyword>